<dbReference type="EMBL" id="ODYU01012071">
    <property type="protein sequence ID" value="SOQ58177.1"/>
    <property type="molecule type" value="Genomic_DNA"/>
</dbReference>
<evidence type="ECO:0000313" key="1">
    <source>
        <dbReference type="EMBL" id="SOQ58177.1"/>
    </source>
</evidence>
<dbReference type="AlphaFoldDB" id="A0A2H1WYT9"/>
<reference evidence="1" key="1">
    <citation type="submission" date="2016-07" db="EMBL/GenBank/DDBJ databases">
        <authorList>
            <person name="Bretaudeau A."/>
        </authorList>
    </citation>
    <scope>NUCLEOTIDE SEQUENCE</scope>
    <source>
        <strain evidence="1">Rice</strain>
        <tissue evidence="1">Whole body</tissue>
    </source>
</reference>
<name>A0A2H1WYT9_SPOFR</name>
<accession>A0A2H1WYT9</accession>
<protein>
    <submittedName>
        <fullName evidence="1">SFRICE_013233</fullName>
    </submittedName>
</protein>
<proteinExistence type="predicted"/>
<sequence length="87" mass="9788">MAERAHVTNTCNVRRHLPVCATPLINGDAEPLPVSRFQKLYEFISHITSSAYKWPLLTKGVFSHGESLSFNHHACSMRLAHQSQIDS</sequence>
<gene>
    <name evidence="1" type="ORF">SFRICE_013233</name>
</gene>
<organism evidence="1">
    <name type="scientific">Spodoptera frugiperda</name>
    <name type="common">Fall armyworm</name>
    <dbReference type="NCBI Taxonomy" id="7108"/>
    <lineage>
        <taxon>Eukaryota</taxon>
        <taxon>Metazoa</taxon>
        <taxon>Ecdysozoa</taxon>
        <taxon>Arthropoda</taxon>
        <taxon>Hexapoda</taxon>
        <taxon>Insecta</taxon>
        <taxon>Pterygota</taxon>
        <taxon>Neoptera</taxon>
        <taxon>Endopterygota</taxon>
        <taxon>Lepidoptera</taxon>
        <taxon>Glossata</taxon>
        <taxon>Ditrysia</taxon>
        <taxon>Noctuoidea</taxon>
        <taxon>Noctuidae</taxon>
        <taxon>Amphipyrinae</taxon>
        <taxon>Spodoptera</taxon>
    </lineage>
</organism>